<comment type="caution">
    <text evidence="1">The sequence shown here is derived from an EMBL/GenBank/DDBJ whole genome shotgun (WGS) entry which is preliminary data.</text>
</comment>
<name>A0ABQ0TQM6_9BACL</name>
<reference evidence="1 2" key="1">
    <citation type="submission" date="2019-06" db="EMBL/GenBank/DDBJ databases">
        <title>Whole genome shotgun sequence of Brevibacillus reuszeri NBRC 15719.</title>
        <authorList>
            <person name="Hosoyama A."/>
            <person name="Uohara A."/>
            <person name="Ohji S."/>
            <person name="Ichikawa N."/>
        </authorList>
    </citation>
    <scope>NUCLEOTIDE SEQUENCE [LARGE SCALE GENOMIC DNA]</scope>
    <source>
        <strain evidence="1 2">NBRC 15719</strain>
    </source>
</reference>
<evidence type="ECO:0000313" key="1">
    <source>
        <dbReference type="EMBL" id="GED70100.1"/>
    </source>
</evidence>
<keyword evidence="2" id="KW-1185">Reference proteome</keyword>
<dbReference type="EMBL" id="BJON01000015">
    <property type="protein sequence ID" value="GED70100.1"/>
    <property type="molecule type" value="Genomic_DNA"/>
</dbReference>
<organism evidence="1 2">
    <name type="scientific">Brevibacillus reuszeri</name>
    <dbReference type="NCBI Taxonomy" id="54915"/>
    <lineage>
        <taxon>Bacteria</taxon>
        <taxon>Bacillati</taxon>
        <taxon>Bacillota</taxon>
        <taxon>Bacilli</taxon>
        <taxon>Bacillales</taxon>
        <taxon>Paenibacillaceae</taxon>
        <taxon>Brevibacillus</taxon>
    </lineage>
</organism>
<evidence type="ECO:0000313" key="2">
    <source>
        <dbReference type="Proteomes" id="UP000319578"/>
    </source>
</evidence>
<sequence length="46" mass="5086">MKKPFNKARLAYYSSMTLAALATIIVTPFSAGLSHQPDAPEELYKN</sequence>
<gene>
    <name evidence="1" type="ORF">BRE01_38020</name>
</gene>
<protein>
    <recommendedName>
        <fullName evidence="3">Cyclic lactone autoinducer peptide</fullName>
    </recommendedName>
</protein>
<accession>A0ABQ0TQM6</accession>
<evidence type="ECO:0008006" key="3">
    <source>
        <dbReference type="Google" id="ProtNLM"/>
    </source>
</evidence>
<proteinExistence type="predicted"/>
<dbReference type="Proteomes" id="UP000319578">
    <property type="component" value="Unassembled WGS sequence"/>
</dbReference>
<dbReference type="RefSeq" id="WP_161807279.1">
    <property type="nucleotide sequence ID" value="NZ_BJON01000015.1"/>
</dbReference>